<evidence type="ECO:0000313" key="2">
    <source>
        <dbReference type="Proteomes" id="UP000251960"/>
    </source>
</evidence>
<name>A0A3L6F1Z4_MAIZE</name>
<sequence length="78" mass="8160">MAHRSYPGPPEAFPPPFSPLCPWIRGLFPAIEFAVAPSSPLPNCGDPGATLARAHLNSGDLTVAKRSSAARSHSTPLV</sequence>
<dbReference type="Proteomes" id="UP000251960">
    <property type="component" value="Chromosome 4"/>
</dbReference>
<dbReference type="EMBL" id="NCVQ01000005">
    <property type="protein sequence ID" value="PWZ27314.1"/>
    <property type="molecule type" value="Genomic_DNA"/>
</dbReference>
<protein>
    <submittedName>
        <fullName evidence="1">Uncharacterized protein</fullName>
    </submittedName>
</protein>
<gene>
    <name evidence="1" type="ORF">Zm00014a_011034</name>
</gene>
<dbReference type="AlphaFoldDB" id="A0A3L6F1Z4"/>
<proteinExistence type="predicted"/>
<evidence type="ECO:0000313" key="1">
    <source>
        <dbReference type="EMBL" id="PWZ27314.1"/>
    </source>
</evidence>
<reference evidence="1 2" key="1">
    <citation type="journal article" date="2018" name="Nat. Genet.">
        <title>Extensive intraspecific gene order and gene structural variations between Mo17 and other maize genomes.</title>
        <authorList>
            <person name="Sun S."/>
            <person name="Zhou Y."/>
            <person name="Chen J."/>
            <person name="Shi J."/>
            <person name="Zhao H."/>
            <person name="Zhao H."/>
            <person name="Song W."/>
            <person name="Zhang M."/>
            <person name="Cui Y."/>
            <person name="Dong X."/>
            <person name="Liu H."/>
            <person name="Ma X."/>
            <person name="Jiao Y."/>
            <person name="Wang B."/>
            <person name="Wei X."/>
            <person name="Stein J.C."/>
            <person name="Glaubitz J.C."/>
            <person name="Lu F."/>
            <person name="Yu G."/>
            <person name="Liang C."/>
            <person name="Fengler K."/>
            <person name="Li B."/>
            <person name="Rafalski A."/>
            <person name="Schnable P.S."/>
            <person name="Ware D.H."/>
            <person name="Buckler E.S."/>
            <person name="Lai J."/>
        </authorList>
    </citation>
    <scope>NUCLEOTIDE SEQUENCE [LARGE SCALE GENOMIC DNA]</scope>
    <source>
        <strain evidence="2">cv. Missouri 17</strain>
        <tissue evidence="1">Seedling</tissue>
    </source>
</reference>
<comment type="caution">
    <text evidence="1">The sequence shown here is derived from an EMBL/GenBank/DDBJ whole genome shotgun (WGS) entry which is preliminary data.</text>
</comment>
<accession>A0A3L6F1Z4</accession>
<organism evidence="1 2">
    <name type="scientific">Zea mays</name>
    <name type="common">Maize</name>
    <dbReference type="NCBI Taxonomy" id="4577"/>
    <lineage>
        <taxon>Eukaryota</taxon>
        <taxon>Viridiplantae</taxon>
        <taxon>Streptophyta</taxon>
        <taxon>Embryophyta</taxon>
        <taxon>Tracheophyta</taxon>
        <taxon>Spermatophyta</taxon>
        <taxon>Magnoliopsida</taxon>
        <taxon>Liliopsida</taxon>
        <taxon>Poales</taxon>
        <taxon>Poaceae</taxon>
        <taxon>PACMAD clade</taxon>
        <taxon>Panicoideae</taxon>
        <taxon>Andropogonodae</taxon>
        <taxon>Andropogoneae</taxon>
        <taxon>Tripsacinae</taxon>
        <taxon>Zea</taxon>
    </lineage>
</organism>